<gene>
    <name evidence="2" type="ORF">H8S33_14385</name>
</gene>
<keyword evidence="3" id="KW-1185">Reference proteome</keyword>
<accession>A0A923L7L5</accession>
<keyword evidence="1" id="KW-0812">Transmembrane</keyword>
<protein>
    <submittedName>
        <fullName evidence="2">Uncharacterized protein</fullName>
    </submittedName>
</protein>
<dbReference type="EMBL" id="JACOOL010000011">
    <property type="protein sequence ID" value="MBC5637981.1"/>
    <property type="molecule type" value="Genomic_DNA"/>
</dbReference>
<comment type="caution">
    <text evidence="2">The sequence shown here is derived from an EMBL/GenBank/DDBJ whole genome shotgun (WGS) entry which is preliminary data.</text>
</comment>
<evidence type="ECO:0000313" key="3">
    <source>
        <dbReference type="Proteomes" id="UP000637359"/>
    </source>
</evidence>
<keyword evidence="1" id="KW-0472">Membrane</keyword>
<dbReference type="RefSeq" id="WP_186870690.1">
    <property type="nucleotide sequence ID" value="NZ_JACOOL010000011.1"/>
</dbReference>
<proteinExistence type="predicted"/>
<evidence type="ECO:0000256" key="1">
    <source>
        <dbReference type="SAM" id="Phobius"/>
    </source>
</evidence>
<reference evidence="2" key="1">
    <citation type="submission" date="2020-08" db="EMBL/GenBank/DDBJ databases">
        <title>Genome public.</title>
        <authorList>
            <person name="Liu C."/>
            <person name="Sun Q."/>
        </authorList>
    </citation>
    <scope>NUCLEOTIDE SEQUENCE</scope>
    <source>
        <strain evidence="2">BX22</strain>
    </source>
</reference>
<dbReference type="Proteomes" id="UP000637359">
    <property type="component" value="Unassembled WGS sequence"/>
</dbReference>
<dbReference type="AlphaFoldDB" id="A0A923L7L5"/>
<organism evidence="2 3">
    <name type="scientific">Ornithinibacillus hominis</name>
    <dbReference type="NCBI Taxonomy" id="2763055"/>
    <lineage>
        <taxon>Bacteria</taxon>
        <taxon>Bacillati</taxon>
        <taxon>Bacillota</taxon>
        <taxon>Bacilli</taxon>
        <taxon>Bacillales</taxon>
        <taxon>Bacillaceae</taxon>
        <taxon>Ornithinibacillus</taxon>
    </lineage>
</organism>
<keyword evidence="1" id="KW-1133">Transmembrane helix</keyword>
<sequence length="45" mass="5211">MRRVVTERKQLSKPKYQSHEKKLVWLSFIVAAIMLLSIIGRLVSG</sequence>
<evidence type="ECO:0000313" key="2">
    <source>
        <dbReference type="EMBL" id="MBC5637981.1"/>
    </source>
</evidence>
<feature type="transmembrane region" description="Helical" evidence="1">
    <location>
        <begin position="23"/>
        <end position="43"/>
    </location>
</feature>
<name>A0A923L7L5_9BACI</name>